<dbReference type="Pfam" id="PF13487">
    <property type="entry name" value="HD_5"/>
    <property type="match status" value="1"/>
</dbReference>
<gene>
    <name evidence="3" type="ORF">E4633_12365</name>
</gene>
<name>A0A4S1CCM1_9BACT</name>
<accession>A0A4S1CCM1</accession>
<dbReference type="InterPro" id="IPR006675">
    <property type="entry name" value="HDIG_dom"/>
</dbReference>
<sequence>MSEINKQDVQRAAMLLTASIKSVLLYPLAHPAVRQPLQELVGLLTGMMGEKHELHFGVVEGTFFIEGCLLVAPNAAVTELVERLTQKGIDACTVFSGVTPDDLFGFAAALAARNSSADTIPAELEGKGIVNIRLGIEDVVAGEGGEKGEALVPAAIYRDALKAVRDTMREIDNGRIPSGDWINGVVENMVQVTMEEPTTLLGLAMIKDYDNYTFSHSVNVGILALTLAAFLGLDKDALHEVNTAGLLHDIGKTRIDKTILNSPGRLSDDEFKQMKRHTEEGAEIVRQMKNIPPQVAQAVLGHHIKHDRTGYPEWAREIPFGLYTEIVSVADCYDAITTLRTYQRPTLPKEAMEIMRRLSGTSLNGELVQQFEAMMGEYPVGSLVRLDTNEIALVMKPHPMESVEPAVKVLIGAHGETLETPRLVSLAEENGRRYASIVAPVDPLLKNVSLAHHLLAA</sequence>
<dbReference type="InterPro" id="IPR006674">
    <property type="entry name" value="HD_domain"/>
</dbReference>
<feature type="domain" description="HD-GYP" evidence="2">
    <location>
        <begin position="191"/>
        <end position="387"/>
    </location>
</feature>
<dbReference type="Proteomes" id="UP000306416">
    <property type="component" value="Unassembled WGS sequence"/>
</dbReference>
<dbReference type="AlphaFoldDB" id="A0A4S1CCM1"/>
<dbReference type="SMART" id="SM00471">
    <property type="entry name" value="HDc"/>
    <property type="match status" value="1"/>
</dbReference>
<dbReference type="InterPro" id="IPR037522">
    <property type="entry name" value="HD_GYP_dom"/>
</dbReference>
<protein>
    <submittedName>
        <fullName evidence="3">HD domain-containing protein</fullName>
    </submittedName>
</protein>
<evidence type="ECO:0000259" key="2">
    <source>
        <dbReference type="PROSITE" id="PS51832"/>
    </source>
</evidence>
<dbReference type="PANTHER" id="PTHR43155:SF2">
    <property type="entry name" value="CYCLIC DI-GMP PHOSPHODIESTERASE PA4108"/>
    <property type="match status" value="1"/>
</dbReference>
<dbReference type="EMBL" id="SRSC01000003">
    <property type="protein sequence ID" value="TGU71137.1"/>
    <property type="molecule type" value="Genomic_DNA"/>
</dbReference>
<dbReference type="RefSeq" id="WP_135870576.1">
    <property type="nucleotide sequence ID" value="NZ_SRSC01000003.1"/>
</dbReference>
<comment type="caution">
    <text evidence="3">The sequence shown here is derived from an EMBL/GenBank/DDBJ whole genome shotgun (WGS) entry which is preliminary data.</text>
</comment>
<proteinExistence type="predicted"/>
<evidence type="ECO:0000259" key="1">
    <source>
        <dbReference type="PROSITE" id="PS51831"/>
    </source>
</evidence>
<dbReference type="CDD" id="cd00077">
    <property type="entry name" value="HDc"/>
    <property type="match status" value="1"/>
</dbReference>
<evidence type="ECO:0000313" key="4">
    <source>
        <dbReference type="Proteomes" id="UP000306416"/>
    </source>
</evidence>
<dbReference type="PANTHER" id="PTHR43155">
    <property type="entry name" value="CYCLIC DI-GMP PHOSPHODIESTERASE PA4108-RELATED"/>
    <property type="match status" value="1"/>
</dbReference>
<dbReference type="InterPro" id="IPR003607">
    <property type="entry name" value="HD/PDEase_dom"/>
</dbReference>
<feature type="domain" description="HD" evidence="1">
    <location>
        <begin position="213"/>
        <end position="336"/>
    </location>
</feature>
<reference evidence="3 4" key="1">
    <citation type="submission" date="2019-04" db="EMBL/GenBank/DDBJ databases">
        <title>Geobacter oryzae sp. nov., ferric-reducing bacteria isolated from paddy soil.</title>
        <authorList>
            <person name="Xu Z."/>
            <person name="Masuda Y."/>
            <person name="Itoh H."/>
            <person name="Senoo K."/>
        </authorList>
    </citation>
    <scope>NUCLEOTIDE SEQUENCE [LARGE SCALE GENOMIC DNA]</scope>
    <source>
        <strain evidence="3 4">Red111</strain>
    </source>
</reference>
<dbReference type="PROSITE" id="PS51831">
    <property type="entry name" value="HD"/>
    <property type="match status" value="1"/>
</dbReference>
<evidence type="ECO:0000313" key="3">
    <source>
        <dbReference type="EMBL" id="TGU71137.1"/>
    </source>
</evidence>
<dbReference type="SUPFAM" id="SSF109604">
    <property type="entry name" value="HD-domain/PDEase-like"/>
    <property type="match status" value="1"/>
</dbReference>
<dbReference type="Gene3D" id="1.10.3210.10">
    <property type="entry name" value="Hypothetical protein af1432"/>
    <property type="match status" value="1"/>
</dbReference>
<organism evidence="3 4">
    <name type="scientific">Geomonas terrae</name>
    <dbReference type="NCBI Taxonomy" id="2562681"/>
    <lineage>
        <taxon>Bacteria</taxon>
        <taxon>Pseudomonadati</taxon>
        <taxon>Thermodesulfobacteriota</taxon>
        <taxon>Desulfuromonadia</taxon>
        <taxon>Geobacterales</taxon>
        <taxon>Geobacteraceae</taxon>
        <taxon>Geomonas</taxon>
    </lineage>
</organism>
<dbReference type="NCBIfam" id="TIGR00277">
    <property type="entry name" value="HDIG"/>
    <property type="match status" value="1"/>
</dbReference>
<keyword evidence="4" id="KW-1185">Reference proteome</keyword>
<dbReference type="PROSITE" id="PS51832">
    <property type="entry name" value="HD_GYP"/>
    <property type="match status" value="1"/>
</dbReference>